<dbReference type="AlphaFoldDB" id="A0A0J9W5D2"/>
<sequence>MIRHTTTIRDRPSTDFSLTFQASITVTAAALRPIVHNPRITYQSTPVQLPLMGGEIQGPLEALQQGCQVQSRTAETGRRIEFIPNRGVSTIMATSMFQRLIL</sequence>
<name>A0A0J9W5D2_FUSO4</name>
<reference evidence="1" key="2">
    <citation type="journal article" date="2010" name="Nature">
        <title>Comparative genomics reveals mobile pathogenicity chromosomes in Fusarium.</title>
        <authorList>
            <person name="Ma L.J."/>
            <person name="van der Does H.C."/>
            <person name="Borkovich K.A."/>
            <person name="Coleman J.J."/>
            <person name="Daboussi M.J."/>
            <person name="Di Pietro A."/>
            <person name="Dufresne M."/>
            <person name="Freitag M."/>
            <person name="Grabherr M."/>
            <person name="Henrissat B."/>
            <person name="Houterman P.M."/>
            <person name="Kang S."/>
            <person name="Shim W.B."/>
            <person name="Woloshuk C."/>
            <person name="Xie X."/>
            <person name="Xu J.R."/>
            <person name="Antoniw J."/>
            <person name="Baker S.E."/>
            <person name="Bluhm B.H."/>
            <person name="Breakspear A."/>
            <person name="Brown D.W."/>
            <person name="Butchko R.A."/>
            <person name="Chapman S."/>
            <person name="Coulson R."/>
            <person name="Coutinho P.M."/>
            <person name="Danchin E.G."/>
            <person name="Diener A."/>
            <person name="Gale L.R."/>
            <person name="Gardiner D.M."/>
            <person name="Goff S."/>
            <person name="Hammond-Kosack K.E."/>
            <person name="Hilburn K."/>
            <person name="Hua-Van A."/>
            <person name="Jonkers W."/>
            <person name="Kazan K."/>
            <person name="Kodira C.D."/>
            <person name="Koehrsen M."/>
            <person name="Kumar L."/>
            <person name="Lee Y.H."/>
            <person name="Li L."/>
            <person name="Manners J.M."/>
            <person name="Miranda-Saavedra D."/>
            <person name="Mukherjee M."/>
            <person name="Park G."/>
            <person name="Park J."/>
            <person name="Park S.Y."/>
            <person name="Proctor R.H."/>
            <person name="Regev A."/>
            <person name="Ruiz-Roldan M.C."/>
            <person name="Sain D."/>
            <person name="Sakthikumar S."/>
            <person name="Sykes S."/>
            <person name="Schwartz D.C."/>
            <person name="Turgeon B.G."/>
            <person name="Wapinski I."/>
            <person name="Yoder O."/>
            <person name="Young S."/>
            <person name="Zeng Q."/>
            <person name="Zhou S."/>
            <person name="Galagan J."/>
            <person name="Cuomo C.A."/>
            <person name="Kistler H.C."/>
            <person name="Rep M."/>
        </authorList>
    </citation>
    <scope>NUCLEOTIDE SEQUENCE [LARGE SCALE GENOMIC DNA]</scope>
    <source>
        <strain evidence="1">4287</strain>
    </source>
</reference>
<gene>
    <name evidence="1" type="ORF">FOXG_22106</name>
</gene>
<reference evidence="1" key="1">
    <citation type="submission" date="2007-04" db="EMBL/GenBank/DDBJ databases">
        <authorList>
            <consortium name="The Broad Institute Genome Sequencing Platform"/>
            <person name="Birren B."/>
            <person name="Lander E."/>
            <person name="Galagan J."/>
            <person name="Nusbaum C."/>
            <person name="Devon K."/>
            <person name="Ma L.-J."/>
            <person name="Jaffe D."/>
            <person name="Butler J."/>
            <person name="Alvarez P."/>
            <person name="Gnerre S."/>
            <person name="Grabherr M."/>
            <person name="Kleber M."/>
            <person name="Mauceli E."/>
            <person name="Brockman W."/>
            <person name="MacCallum I.A."/>
            <person name="Young S."/>
            <person name="LaButti K."/>
            <person name="DeCaprio D."/>
            <person name="Crawford M."/>
            <person name="Koehrsen M."/>
            <person name="Engels R."/>
            <person name="Montgomery P."/>
            <person name="Pearson M."/>
            <person name="Howarth C."/>
            <person name="Larson L."/>
            <person name="White J."/>
            <person name="O'Leary S."/>
            <person name="Kodira C."/>
            <person name="Zeng Q."/>
            <person name="Yandava C."/>
            <person name="Alvarado L."/>
            <person name="Kistler C."/>
            <person name="Shim W.-B."/>
            <person name="Kang S."/>
            <person name="Woloshuk C."/>
        </authorList>
    </citation>
    <scope>NUCLEOTIDE SEQUENCE</scope>
    <source>
        <strain evidence="1">4287</strain>
    </source>
</reference>
<proteinExistence type="predicted"/>
<dbReference type="Proteomes" id="UP000009097">
    <property type="component" value="Unassembled WGS sequence"/>
</dbReference>
<dbReference type="KEGG" id="fox:FOXG_22106"/>
<organism evidence="1 2">
    <name type="scientific">Fusarium oxysporum f. sp. lycopersici (strain 4287 / CBS 123668 / FGSC 9935 / NRRL 34936)</name>
    <name type="common">Fusarium vascular wilt of tomato</name>
    <dbReference type="NCBI Taxonomy" id="426428"/>
    <lineage>
        <taxon>Eukaryota</taxon>
        <taxon>Fungi</taxon>
        <taxon>Dikarya</taxon>
        <taxon>Ascomycota</taxon>
        <taxon>Pezizomycotina</taxon>
        <taxon>Sordariomycetes</taxon>
        <taxon>Hypocreomycetidae</taxon>
        <taxon>Hypocreales</taxon>
        <taxon>Nectriaceae</taxon>
        <taxon>Fusarium</taxon>
        <taxon>Fusarium oxysporum species complex</taxon>
    </lineage>
</organism>
<dbReference type="RefSeq" id="XP_018256026.1">
    <property type="nucleotide sequence ID" value="XM_018402502.1"/>
</dbReference>
<dbReference type="EMBL" id="DS231724">
    <property type="protein sequence ID" value="KNB17981.1"/>
    <property type="molecule type" value="Genomic_DNA"/>
</dbReference>
<protein>
    <submittedName>
        <fullName evidence="1">Uncharacterized protein</fullName>
    </submittedName>
</protein>
<evidence type="ECO:0000313" key="1">
    <source>
        <dbReference type="EMBL" id="KNB17981.1"/>
    </source>
</evidence>
<accession>A0A0J9W5D2</accession>
<dbReference type="GeneID" id="28962812"/>
<dbReference type="VEuPathDB" id="FungiDB:FOXG_22106"/>
<evidence type="ECO:0000313" key="2">
    <source>
        <dbReference type="Proteomes" id="UP000009097"/>
    </source>
</evidence>